<proteinExistence type="predicted"/>
<accession>A0A8T1VUG7</accession>
<name>A0A8T1VUG7_9STRA</name>
<protein>
    <submittedName>
        <fullName evidence="1">Uncharacterized protein</fullName>
    </submittedName>
</protein>
<dbReference type="EMBL" id="JAGDFM010000136">
    <property type="protein sequence ID" value="KAG7384867.1"/>
    <property type="molecule type" value="Genomic_DNA"/>
</dbReference>
<reference evidence="1" key="1">
    <citation type="submission" date="2021-02" db="EMBL/GenBank/DDBJ databases">
        <authorList>
            <person name="Palmer J.M."/>
        </authorList>
    </citation>
    <scope>NUCLEOTIDE SEQUENCE</scope>
    <source>
        <strain evidence="1">SCRP734</strain>
    </source>
</reference>
<dbReference type="AlphaFoldDB" id="A0A8T1VUG7"/>
<dbReference type="Proteomes" id="UP000694044">
    <property type="component" value="Unassembled WGS sequence"/>
</dbReference>
<keyword evidence="2" id="KW-1185">Reference proteome</keyword>
<evidence type="ECO:0000313" key="2">
    <source>
        <dbReference type="Proteomes" id="UP000694044"/>
    </source>
</evidence>
<organism evidence="1 2">
    <name type="scientific">Phytophthora pseudosyringae</name>
    <dbReference type="NCBI Taxonomy" id="221518"/>
    <lineage>
        <taxon>Eukaryota</taxon>
        <taxon>Sar</taxon>
        <taxon>Stramenopiles</taxon>
        <taxon>Oomycota</taxon>
        <taxon>Peronosporomycetes</taxon>
        <taxon>Peronosporales</taxon>
        <taxon>Peronosporaceae</taxon>
        <taxon>Phytophthora</taxon>
    </lineage>
</organism>
<sequence length="176" mass="19632">MQDPLQEKLAALAKWKVFLVAATLHPEALYRGTNCFVLPEGDYSAFLFKLTSCANSVDNERGFLFGGSDEDEDGHLTKTPRKRVVPLATAKMIKRPSEQLRLLHRQLLSEEEGEADDRDTELPVVIDVVSSESDQDHNPHELNWGGGETWDVILFSIVGSPSAPVPQPKGSYRWQS</sequence>
<gene>
    <name evidence="1" type="ORF">PHYPSEUDO_002182</name>
</gene>
<evidence type="ECO:0000313" key="1">
    <source>
        <dbReference type="EMBL" id="KAG7384867.1"/>
    </source>
</evidence>
<comment type="caution">
    <text evidence="1">The sequence shown here is derived from an EMBL/GenBank/DDBJ whole genome shotgun (WGS) entry which is preliminary data.</text>
</comment>